<dbReference type="EMBL" id="JACEFO010002004">
    <property type="protein sequence ID" value="KAF8689703.1"/>
    <property type="molecule type" value="Genomic_DNA"/>
</dbReference>
<evidence type="ECO:0000256" key="1">
    <source>
        <dbReference type="ARBA" id="ARBA00004906"/>
    </source>
</evidence>
<dbReference type="SUPFAM" id="SSF54695">
    <property type="entry name" value="POZ domain"/>
    <property type="match status" value="1"/>
</dbReference>
<dbReference type="GO" id="GO:0016567">
    <property type="term" value="P:protein ubiquitination"/>
    <property type="evidence" value="ECO:0007669"/>
    <property type="project" value="InterPro"/>
</dbReference>
<dbReference type="Gene3D" id="3.30.710.10">
    <property type="entry name" value="Potassium Channel Kv1.1, Chain A"/>
    <property type="match status" value="1"/>
</dbReference>
<feature type="domain" description="BTB" evidence="2">
    <location>
        <begin position="139"/>
        <end position="210"/>
    </location>
</feature>
<evidence type="ECO:0000313" key="3">
    <source>
        <dbReference type="EMBL" id="KAF8689703.1"/>
    </source>
</evidence>
<dbReference type="InterPro" id="IPR002083">
    <property type="entry name" value="MATH/TRAF_dom"/>
</dbReference>
<protein>
    <recommendedName>
        <fullName evidence="2">BTB domain-containing protein</fullName>
    </recommendedName>
</protein>
<comment type="pathway">
    <text evidence="1">Protein modification; protein ubiquitination.</text>
</comment>
<dbReference type="InterPro" id="IPR011333">
    <property type="entry name" value="SKP1/BTB/POZ_sf"/>
</dbReference>
<dbReference type="PANTHER" id="PTHR26379:SF187">
    <property type="entry name" value="OS07G0655300 PROTEIN"/>
    <property type="match status" value="1"/>
</dbReference>
<accession>A0A835B3X2</accession>
<dbReference type="SUPFAM" id="SSF49599">
    <property type="entry name" value="TRAF domain-like"/>
    <property type="match status" value="1"/>
</dbReference>
<dbReference type="CDD" id="cd00121">
    <property type="entry name" value="MATH"/>
    <property type="match status" value="1"/>
</dbReference>
<reference evidence="3" key="1">
    <citation type="submission" date="2020-07" db="EMBL/GenBank/DDBJ databases">
        <title>Genome sequence and genetic diversity analysis of an under-domesticated orphan crop, white fonio (Digitaria exilis).</title>
        <authorList>
            <person name="Bennetzen J.L."/>
            <person name="Chen S."/>
            <person name="Ma X."/>
            <person name="Wang X."/>
            <person name="Yssel A.E.J."/>
            <person name="Chaluvadi S.R."/>
            <person name="Johnson M."/>
            <person name="Gangashetty P."/>
            <person name="Hamidou F."/>
            <person name="Sanogo M.D."/>
            <person name="Zwaenepoel A."/>
            <person name="Wallace J."/>
            <person name="Van De Peer Y."/>
            <person name="Van Deynze A."/>
        </authorList>
    </citation>
    <scope>NUCLEOTIDE SEQUENCE</scope>
    <source>
        <tissue evidence="3">Leaves</tissue>
    </source>
</reference>
<gene>
    <name evidence="3" type="ORF">HU200_041699</name>
</gene>
<keyword evidence="4" id="KW-1185">Reference proteome</keyword>
<dbReference type="InterPro" id="IPR000210">
    <property type="entry name" value="BTB/POZ_dom"/>
</dbReference>
<dbReference type="PANTHER" id="PTHR26379">
    <property type="entry name" value="BTB/POZ AND MATH DOMAIN-CONTAINING PROTEIN 1"/>
    <property type="match status" value="1"/>
</dbReference>
<dbReference type="AlphaFoldDB" id="A0A835B3X2"/>
<sequence>MAAAPERPKTRTSSMCIAETVQGTHRFEVSIEKRTARPEYVSSDTFTVGGHEWRIRYNPLSCKVGTKLYAGVLLDPLMSESAADDDDDDQVEAVKVRYDFRLLNRATGLYSSVFSGSGSGELRRAVQLKQRWGTHTERDDKETRRVFRVEDTDPDAFIALLHFIYKDSLPAALENLVDGDSTEETVWRLLVAAEKYAVEKMKMICIHILCMRLDAKRVAGTFGLAEKYRCDKVRDACIEFMKRECPAVYIDILEKAAKARKI</sequence>
<dbReference type="InterPro" id="IPR045005">
    <property type="entry name" value="BPM1-6"/>
</dbReference>
<evidence type="ECO:0000313" key="4">
    <source>
        <dbReference type="Proteomes" id="UP000636709"/>
    </source>
</evidence>
<proteinExistence type="predicted"/>
<dbReference type="Pfam" id="PF00651">
    <property type="entry name" value="BTB"/>
    <property type="match status" value="1"/>
</dbReference>
<dbReference type="Proteomes" id="UP000636709">
    <property type="component" value="Unassembled WGS sequence"/>
</dbReference>
<evidence type="ECO:0000259" key="2">
    <source>
        <dbReference type="Pfam" id="PF00651"/>
    </source>
</evidence>
<organism evidence="3 4">
    <name type="scientific">Digitaria exilis</name>
    <dbReference type="NCBI Taxonomy" id="1010633"/>
    <lineage>
        <taxon>Eukaryota</taxon>
        <taxon>Viridiplantae</taxon>
        <taxon>Streptophyta</taxon>
        <taxon>Embryophyta</taxon>
        <taxon>Tracheophyta</taxon>
        <taxon>Spermatophyta</taxon>
        <taxon>Magnoliopsida</taxon>
        <taxon>Liliopsida</taxon>
        <taxon>Poales</taxon>
        <taxon>Poaceae</taxon>
        <taxon>PACMAD clade</taxon>
        <taxon>Panicoideae</taxon>
        <taxon>Panicodae</taxon>
        <taxon>Paniceae</taxon>
        <taxon>Anthephorinae</taxon>
        <taxon>Digitaria</taxon>
    </lineage>
</organism>
<name>A0A835B3X2_9POAL</name>
<comment type="caution">
    <text evidence="3">The sequence shown here is derived from an EMBL/GenBank/DDBJ whole genome shotgun (WGS) entry which is preliminary data.</text>
</comment>